<sequence>MMSIHLNLRQRDFLAGVVHRVALLYALAFVALSWQRQDGWLMIWYLPLWLVASNVAAQLRKELQHG</sequence>
<dbReference type="Proteomes" id="UP000678374">
    <property type="component" value="Unassembled WGS sequence"/>
</dbReference>
<name>A0A940YEB4_9BURK</name>
<dbReference type="EMBL" id="JAGQDE010000001">
    <property type="protein sequence ID" value="MBQ0957714.1"/>
    <property type="molecule type" value="Genomic_DNA"/>
</dbReference>
<feature type="transmembrane region" description="Helical" evidence="1">
    <location>
        <begin position="40"/>
        <end position="57"/>
    </location>
</feature>
<accession>A0A940YEB4</accession>
<dbReference type="AlphaFoldDB" id="A0A940YEB4"/>
<comment type="caution">
    <text evidence="2">The sequence shown here is derived from an EMBL/GenBank/DDBJ whole genome shotgun (WGS) entry which is preliminary data.</text>
</comment>
<keyword evidence="1" id="KW-0472">Membrane</keyword>
<proteinExistence type="predicted"/>
<keyword evidence="3" id="KW-1185">Reference proteome</keyword>
<keyword evidence="1" id="KW-1133">Transmembrane helix</keyword>
<organism evidence="2 3">
    <name type="scientific">Ideonella aquatica</name>
    <dbReference type="NCBI Taxonomy" id="2824119"/>
    <lineage>
        <taxon>Bacteria</taxon>
        <taxon>Pseudomonadati</taxon>
        <taxon>Pseudomonadota</taxon>
        <taxon>Betaproteobacteria</taxon>
        <taxon>Burkholderiales</taxon>
        <taxon>Sphaerotilaceae</taxon>
        <taxon>Ideonella</taxon>
    </lineage>
</organism>
<protein>
    <submittedName>
        <fullName evidence="2">Uncharacterized protein</fullName>
    </submittedName>
</protein>
<evidence type="ECO:0000256" key="1">
    <source>
        <dbReference type="SAM" id="Phobius"/>
    </source>
</evidence>
<keyword evidence="1" id="KW-0812">Transmembrane</keyword>
<feature type="transmembrane region" description="Helical" evidence="1">
    <location>
        <begin position="12"/>
        <end position="34"/>
    </location>
</feature>
<evidence type="ECO:0000313" key="3">
    <source>
        <dbReference type="Proteomes" id="UP000678374"/>
    </source>
</evidence>
<evidence type="ECO:0000313" key="2">
    <source>
        <dbReference type="EMBL" id="MBQ0957714.1"/>
    </source>
</evidence>
<reference evidence="2" key="1">
    <citation type="submission" date="2021-04" db="EMBL/GenBank/DDBJ databases">
        <title>The genome sequence of Ideonella sp. 4Y11.</title>
        <authorList>
            <person name="Liu Y."/>
        </authorList>
    </citation>
    <scope>NUCLEOTIDE SEQUENCE</scope>
    <source>
        <strain evidence="2">4Y11</strain>
    </source>
</reference>
<dbReference type="RefSeq" id="WP_210800084.1">
    <property type="nucleotide sequence ID" value="NZ_JAGQDE010000001.1"/>
</dbReference>
<gene>
    <name evidence="2" type="ORF">KAK06_01980</name>
</gene>